<feature type="region of interest" description="Disordered" evidence="1">
    <location>
        <begin position="1"/>
        <end position="49"/>
    </location>
</feature>
<comment type="caution">
    <text evidence="2">The sequence shown here is derived from an EMBL/GenBank/DDBJ whole genome shotgun (WGS) entry which is preliminary data.</text>
</comment>
<proteinExistence type="predicted"/>
<dbReference type="EMBL" id="JBHMFI010000001">
    <property type="protein sequence ID" value="MFB9071778.1"/>
    <property type="molecule type" value="Genomic_DNA"/>
</dbReference>
<evidence type="ECO:0000256" key="1">
    <source>
        <dbReference type="SAM" id="MobiDB-lite"/>
    </source>
</evidence>
<keyword evidence="3" id="KW-1185">Reference proteome</keyword>
<protein>
    <submittedName>
        <fullName evidence="2">Uncharacterized protein</fullName>
    </submittedName>
</protein>
<name>A0ABV5FYL0_9MICC</name>
<evidence type="ECO:0000313" key="2">
    <source>
        <dbReference type="EMBL" id="MFB9071778.1"/>
    </source>
</evidence>
<gene>
    <name evidence="2" type="ORF">ACFFX0_11420</name>
</gene>
<evidence type="ECO:0000313" key="3">
    <source>
        <dbReference type="Proteomes" id="UP001589575"/>
    </source>
</evidence>
<accession>A0ABV5FYL0</accession>
<dbReference type="Proteomes" id="UP001589575">
    <property type="component" value="Unassembled WGS sequence"/>
</dbReference>
<reference evidence="2 3" key="1">
    <citation type="submission" date="2024-09" db="EMBL/GenBank/DDBJ databases">
        <authorList>
            <person name="Sun Q."/>
            <person name="Mori K."/>
        </authorList>
    </citation>
    <scope>NUCLEOTIDE SEQUENCE [LARGE SCALE GENOMIC DNA]</scope>
    <source>
        <strain evidence="2 3">CCM 7609</strain>
    </source>
</reference>
<organism evidence="2 3">
    <name type="scientific">Citricoccus parietis</name>
    <dbReference type="NCBI Taxonomy" id="592307"/>
    <lineage>
        <taxon>Bacteria</taxon>
        <taxon>Bacillati</taxon>
        <taxon>Actinomycetota</taxon>
        <taxon>Actinomycetes</taxon>
        <taxon>Micrococcales</taxon>
        <taxon>Micrococcaceae</taxon>
        <taxon>Citricoccus</taxon>
    </lineage>
</organism>
<sequence>MKKTSSARRDMPRSYSRPVAPACGITRGACRPRPGRPHGVRAGPVRARR</sequence>